<gene>
    <name evidence="4" type="primary">bfpB_3</name>
    <name evidence="4" type="ORF">NCTC9081_06098</name>
</gene>
<protein>
    <submittedName>
        <fullName evidence="4">Putative type IV pilus outer membrane secretin lipoprotein</fullName>
    </submittedName>
</protein>
<comment type="subcellular location">
    <subcellularLocation>
        <location evidence="1">Membrane</location>
    </subcellularLocation>
</comment>
<evidence type="ECO:0000313" key="4">
    <source>
        <dbReference type="EMBL" id="STJ20514.1"/>
    </source>
</evidence>
<evidence type="ECO:0000256" key="3">
    <source>
        <dbReference type="ARBA" id="ARBA00023136"/>
    </source>
</evidence>
<dbReference type="NCBIfam" id="TIGR02520">
    <property type="entry name" value="pilus_B_mal_scr"/>
    <property type="match status" value="1"/>
</dbReference>
<dbReference type="InterPro" id="IPR013359">
    <property type="entry name" value="Pilus_4B_PilN"/>
</dbReference>
<dbReference type="GO" id="GO:0009297">
    <property type="term" value="P:pilus assembly"/>
    <property type="evidence" value="ECO:0007669"/>
    <property type="project" value="InterPro"/>
</dbReference>
<dbReference type="Pfam" id="PF00263">
    <property type="entry name" value="Secretin"/>
    <property type="match status" value="1"/>
</dbReference>
<keyword evidence="3" id="KW-0472">Membrane</keyword>
<dbReference type="PANTHER" id="PTHR30332">
    <property type="entry name" value="PROBABLE GENERAL SECRETION PATHWAY PROTEIN D"/>
    <property type="match status" value="1"/>
</dbReference>
<dbReference type="GO" id="GO:0009306">
    <property type="term" value="P:protein secretion"/>
    <property type="evidence" value="ECO:0007669"/>
    <property type="project" value="InterPro"/>
</dbReference>
<dbReference type="RefSeq" id="WP_001682061.1">
    <property type="nucleotide sequence ID" value="NZ_AP022815.1"/>
</dbReference>
<name>A0A0A0GVX0_ECOLX</name>
<dbReference type="InterPro" id="IPR004846">
    <property type="entry name" value="T2SS/T3SS_dom"/>
</dbReference>
<accession>A0A0A0GVX0</accession>
<dbReference type="EMBL" id="UGCV01000008">
    <property type="protein sequence ID" value="STJ20514.1"/>
    <property type="molecule type" value="Genomic_DNA"/>
</dbReference>
<dbReference type="PANTHER" id="PTHR30332:SF24">
    <property type="entry name" value="SECRETIN GSPD-RELATED"/>
    <property type="match status" value="1"/>
</dbReference>
<reference evidence="4 5" key="1">
    <citation type="submission" date="2018-06" db="EMBL/GenBank/DDBJ databases">
        <authorList>
            <consortium name="Pathogen Informatics"/>
            <person name="Doyle S."/>
        </authorList>
    </citation>
    <scope>NUCLEOTIDE SEQUENCE [LARGE SCALE GENOMIC DNA]</scope>
    <source>
        <strain evidence="4 5">NCTC9081</strain>
    </source>
</reference>
<dbReference type="PROSITE" id="PS51257">
    <property type="entry name" value="PROKAR_LIPOPROTEIN"/>
    <property type="match status" value="1"/>
</dbReference>
<dbReference type="InterPro" id="IPR050810">
    <property type="entry name" value="Bact_Secretion_Sys_Channel"/>
</dbReference>
<dbReference type="GO" id="GO:0019867">
    <property type="term" value="C:outer membrane"/>
    <property type="evidence" value="ECO:0007669"/>
    <property type="project" value="InterPro"/>
</dbReference>
<dbReference type="Proteomes" id="UP000254716">
    <property type="component" value="Unassembled WGS sequence"/>
</dbReference>
<evidence type="ECO:0000256" key="1">
    <source>
        <dbReference type="ARBA" id="ARBA00004370"/>
    </source>
</evidence>
<dbReference type="AlphaFoldDB" id="A0A0A0GVX0"/>
<dbReference type="Pfam" id="PF07655">
    <property type="entry name" value="Secretin_N_2"/>
    <property type="match status" value="1"/>
</dbReference>
<evidence type="ECO:0000313" key="5">
    <source>
        <dbReference type="Proteomes" id="UP000254716"/>
    </source>
</evidence>
<keyword evidence="4" id="KW-0449">Lipoprotein</keyword>
<keyword evidence="2" id="KW-0732">Signal</keyword>
<organism evidence="4 5">
    <name type="scientific">Escherichia coli</name>
    <dbReference type="NCBI Taxonomy" id="562"/>
    <lineage>
        <taxon>Bacteria</taxon>
        <taxon>Pseudomonadati</taxon>
        <taxon>Pseudomonadota</taxon>
        <taxon>Gammaproteobacteria</taxon>
        <taxon>Enterobacterales</taxon>
        <taxon>Enterobacteriaceae</taxon>
        <taxon>Escherichia</taxon>
    </lineage>
</organism>
<evidence type="ECO:0000256" key="2">
    <source>
        <dbReference type="ARBA" id="ARBA00022729"/>
    </source>
</evidence>
<sequence>MKKFFCAVTALSVVLSGCSSFERIRATEKNASDEITRAERIAGELRKQRAVVRETNQQWINTTPLPEKTVTRAIPDCPVVINTREAITLHQIAQRISESCHIPVQIMSDVWTLLGTGENRTQRISGDIPPPDTSGMQPLSTVGLSSAAPSTASLPELNVQGLPALLNTVSSRFGISWRYVKGKIEFHWLDTRTFPVTYMDSQVAYNARVVSGTMSSTGSSGGSSGSSLSGDASNTQTTAVDMKSTLYEDTKNAVNSMLTPGIGRMVLSTGFLTVTDTPQVLDTVKNFMEERNREMRRQVVLNIEILSIKKTSKEQAGIDWNAVFSDGHLGIDLTSAFTNAADEVVTSGVSIIDGKLTGSKAFLKALSSQGKVSVVTQNSAVTKNLTPVPMQVASQQGYIESVTTDTTANVGSSTSLNAATITTGFNMTLLPFIQPGSHRLQLLFSMSLSDKPVFEVFESGGSRAQTPSVELKTINQTIDLKSDQTVILSGFQQFSRKSLRQGVGTPSFFGLGGGVDSADDDTILVVLITPHVI</sequence>
<proteinExistence type="predicted"/>
<dbReference type="InterPro" id="IPR011514">
    <property type="entry name" value="Secretin_N_2"/>
</dbReference>